<evidence type="ECO:0000313" key="3">
    <source>
        <dbReference type="Proteomes" id="UP000769157"/>
    </source>
</evidence>
<comment type="caution">
    <text evidence="2">The sequence shown here is derived from an EMBL/GenBank/DDBJ whole genome shotgun (WGS) entry which is preliminary data.</text>
</comment>
<feature type="region of interest" description="Disordered" evidence="1">
    <location>
        <begin position="264"/>
        <end position="286"/>
    </location>
</feature>
<evidence type="ECO:0000313" key="2">
    <source>
        <dbReference type="EMBL" id="KAH3662473.1"/>
    </source>
</evidence>
<organism evidence="2 3">
    <name type="scientific">Ogataea philodendri</name>
    <dbReference type="NCBI Taxonomy" id="1378263"/>
    <lineage>
        <taxon>Eukaryota</taxon>
        <taxon>Fungi</taxon>
        <taxon>Dikarya</taxon>
        <taxon>Ascomycota</taxon>
        <taxon>Saccharomycotina</taxon>
        <taxon>Pichiomycetes</taxon>
        <taxon>Pichiales</taxon>
        <taxon>Pichiaceae</taxon>
        <taxon>Ogataea</taxon>
    </lineage>
</organism>
<accession>A0A9P8NYX8</accession>
<name>A0A9P8NYX8_9ASCO</name>
<proteinExistence type="predicted"/>
<dbReference type="EMBL" id="JAEUBE010000378">
    <property type="protein sequence ID" value="KAH3662473.1"/>
    <property type="molecule type" value="Genomic_DNA"/>
</dbReference>
<dbReference type="AlphaFoldDB" id="A0A9P8NYX8"/>
<gene>
    <name evidence="2" type="ORF">OGAPHI_005725</name>
</gene>
<dbReference type="GeneID" id="70237689"/>
<dbReference type="RefSeq" id="XP_046059562.1">
    <property type="nucleotide sequence ID" value="XM_046206937.1"/>
</dbReference>
<reference evidence="2" key="1">
    <citation type="journal article" date="2021" name="Open Biol.">
        <title>Shared evolutionary footprints suggest mitochondrial oxidative damage underlies multiple complex I losses in fungi.</title>
        <authorList>
            <person name="Schikora-Tamarit M.A."/>
            <person name="Marcet-Houben M."/>
            <person name="Nosek J."/>
            <person name="Gabaldon T."/>
        </authorList>
    </citation>
    <scope>NUCLEOTIDE SEQUENCE</scope>
    <source>
        <strain evidence="2">CBS6075</strain>
    </source>
</reference>
<dbReference type="Proteomes" id="UP000769157">
    <property type="component" value="Unassembled WGS sequence"/>
</dbReference>
<protein>
    <submittedName>
        <fullName evidence="2">Uncharacterized protein</fullName>
    </submittedName>
</protein>
<evidence type="ECO:0000256" key="1">
    <source>
        <dbReference type="SAM" id="MobiDB-lite"/>
    </source>
</evidence>
<reference evidence="2" key="2">
    <citation type="submission" date="2021-01" db="EMBL/GenBank/DDBJ databases">
        <authorList>
            <person name="Schikora-Tamarit M.A."/>
        </authorList>
    </citation>
    <scope>NUCLEOTIDE SEQUENCE</scope>
    <source>
        <strain evidence="2">CBS6075</strain>
    </source>
</reference>
<keyword evidence="3" id="KW-1185">Reference proteome</keyword>
<sequence>MCNLLNSTSRTILLTLDLVGRSSLLLNWWPPIINVSLVYEFVITDPLLETACTNFPRFSSETGCGLKPKPAVRQQLERRQVNVHHQHAGVLDLAEQRAQFRVVDETGHTGPGNSALNVINKYFISRRQFQFQTVVGRGNARHARVELHSHVLGQVPVQERHQSLQSVADGQHWEPAQKPGGFLQIERWLEHLGRTIDPCLASMSTNWGRTLFALSLPASPAYTPCMMALTTLSETDLLNRRVTNCSTVSSLAILLLTNGSLSNPYTSPRPRGSNRNRKNEGTEYGTGVNLPEWPSVSTYGLTRYRLLAKEVPEIPRRSFWALNLNSRSSSRIIPLLPPRTVRGPFSRIV</sequence>